<evidence type="ECO:0000256" key="1">
    <source>
        <dbReference type="SAM" id="Phobius"/>
    </source>
</evidence>
<dbReference type="InterPro" id="IPR029044">
    <property type="entry name" value="Nucleotide-diphossugar_trans"/>
</dbReference>
<dbReference type="PANTHER" id="PTHR48090">
    <property type="entry name" value="UNDECAPRENYL-PHOSPHATE 4-DEOXY-4-FORMAMIDO-L-ARABINOSE TRANSFERASE-RELATED"/>
    <property type="match status" value="1"/>
</dbReference>
<accession>A0A1B2ECV4</accession>
<organism evidence="2">
    <name type="scientific">Microvirga ossetica</name>
    <dbReference type="NCBI Taxonomy" id="1882682"/>
    <lineage>
        <taxon>Bacteria</taxon>
        <taxon>Pseudomonadati</taxon>
        <taxon>Pseudomonadota</taxon>
        <taxon>Alphaproteobacteria</taxon>
        <taxon>Hyphomicrobiales</taxon>
        <taxon>Methylobacteriaceae</taxon>
        <taxon>Microvirga</taxon>
    </lineage>
</organism>
<dbReference type="InterPro" id="IPR050256">
    <property type="entry name" value="Glycosyltransferase_2"/>
</dbReference>
<reference evidence="2" key="1">
    <citation type="submission" date="2016-07" db="EMBL/GenBank/DDBJ databases">
        <title>Microvirga ossetica sp. nov. a new species of rhizobia isolated from root nodules of the legume species Vicia alpestris Steven originated from North Ossetia region in the Caucasus.</title>
        <authorList>
            <person name="Safronova V.I."/>
            <person name="Kuznetsova I.G."/>
            <person name="Sazanova A.L."/>
            <person name="Belimov A."/>
            <person name="Andronov E."/>
            <person name="Osledkin Y.S."/>
            <person name="Onishchuk O.P."/>
            <person name="Kurchak O.N."/>
            <person name="Shaposhnikov A.I."/>
            <person name="Willems A."/>
            <person name="Tikhonovich I.A."/>
        </authorList>
    </citation>
    <scope>NUCLEOTIDE SEQUENCE [LARGE SCALE GENOMIC DNA]</scope>
    <source>
        <strain evidence="2">V5/3M</strain>
    </source>
</reference>
<keyword evidence="2" id="KW-0808">Transferase</keyword>
<dbReference type="KEGG" id="moc:BB934_05250"/>
<dbReference type="SUPFAM" id="SSF53448">
    <property type="entry name" value="Nucleotide-diphospho-sugar transferases"/>
    <property type="match status" value="1"/>
</dbReference>
<keyword evidence="1" id="KW-1133">Transmembrane helix</keyword>
<evidence type="ECO:0000313" key="2">
    <source>
        <dbReference type="EMBL" id="ANY77712.1"/>
    </source>
</evidence>
<keyword evidence="1" id="KW-0812">Transmembrane</keyword>
<dbReference type="CDD" id="cd04179">
    <property type="entry name" value="DPM_DPG-synthase_like"/>
    <property type="match status" value="1"/>
</dbReference>
<dbReference type="PANTHER" id="PTHR48090:SF6">
    <property type="entry name" value="SLR5056 PROTEIN"/>
    <property type="match status" value="1"/>
</dbReference>
<dbReference type="Gene3D" id="3.90.550.10">
    <property type="entry name" value="Spore Coat Polysaccharide Biosynthesis Protein SpsA, Chain A"/>
    <property type="match status" value="1"/>
</dbReference>
<feature type="transmembrane region" description="Helical" evidence="1">
    <location>
        <begin position="173"/>
        <end position="196"/>
    </location>
</feature>
<feature type="transmembrane region" description="Helical" evidence="1">
    <location>
        <begin position="208"/>
        <end position="231"/>
    </location>
</feature>
<name>A0A1B2ECV4_9HYPH</name>
<proteinExistence type="predicted"/>
<dbReference type="GO" id="GO:0016740">
    <property type="term" value="F:transferase activity"/>
    <property type="evidence" value="ECO:0007669"/>
    <property type="project" value="UniProtKB-KW"/>
</dbReference>
<gene>
    <name evidence="2" type="ORF">BB934_05250</name>
</gene>
<sequence length="276" mass="30784">MIRGYREAIEMDLDVVIKIDGDGQMDPVLLGQFADPIVHGLADYTKGNRFYSPEFLEQMPKVRVFGNAILSFMTKLSCGYWDIFDPTNGYTAISARVLRIMNLDRLHERYFFESDMLFRLNIIRAKVVDIPMLAKYADEESGLKISKIIGPFMLGHLKNMAKRIGYNYYLRDFNVASLELLSSILLISFGTVFGLYKWVTESAQGDVATAGAVMISALPIIIGVQLLLAALSYDVSSVPREAIHPNLSNTLHSRRSDQAHATLLAGHANPSADQEA</sequence>
<dbReference type="EMBL" id="CP016616">
    <property type="protein sequence ID" value="ANY77712.1"/>
    <property type="molecule type" value="Genomic_DNA"/>
</dbReference>
<dbReference type="AlphaFoldDB" id="A0A1B2ECV4"/>
<keyword evidence="1" id="KW-0472">Membrane</keyword>
<protein>
    <submittedName>
        <fullName evidence="2">Glycosyl transferase family 2</fullName>
    </submittedName>
</protein>